<dbReference type="HOGENOM" id="CLU_003864_1_0_1"/>
<accession>A0A0C3GTU3</accession>
<keyword evidence="3" id="KW-0862">Zinc</keyword>
<dbReference type="InterPro" id="IPR013087">
    <property type="entry name" value="Znf_C2H2_type"/>
</dbReference>
<dbReference type="GO" id="GO:0006351">
    <property type="term" value="P:DNA-templated transcription"/>
    <property type="evidence" value="ECO:0007669"/>
    <property type="project" value="InterPro"/>
</dbReference>
<dbReference type="InterPro" id="IPR007219">
    <property type="entry name" value="XnlR_reg_dom"/>
</dbReference>
<dbReference type="Gene3D" id="4.10.240.10">
    <property type="entry name" value="Zn(2)-C6 fungal-type DNA-binding domain"/>
    <property type="match status" value="1"/>
</dbReference>
<feature type="transmembrane region" description="Helical" evidence="9">
    <location>
        <begin position="839"/>
        <end position="857"/>
    </location>
</feature>
<evidence type="ECO:0000313" key="12">
    <source>
        <dbReference type="EMBL" id="KIM99490.1"/>
    </source>
</evidence>
<evidence type="ECO:0000256" key="8">
    <source>
        <dbReference type="SAM" id="MobiDB-lite"/>
    </source>
</evidence>
<feature type="region of interest" description="Disordered" evidence="8">
    <location>
        <begin position="887"/>
        <end position="911"/>
    </location>
</feature>
<sequence>MTNSPTKASVRCSTCGKRFTRTEHLNRHFRSHTRERPFGCSICGKRFSRTDILHRHEVAHEPEATEKVLRATAGNFRACTKCAAARVKCSGDQPCQRCSTRSINCQYPPMKRRKLSGEAGPDHAIEVATQNVYVEYTAQGASIDEAMAHDTTQVDLPENVPPCEQPSNAVIYQNATAQNLTSLETGQLSPIRRVPHHQLPRSTWSNGSMQSPTGNPIHRQYHDLQNSEDFLLYQNDVQFSNRELSSINWLPLSDSTFENWDFEELGRPIPEESSGHFLSGDVQQPNTARDIMENFEGDENAYQNTTGRSSNDHISPAQTAPVSAYSDSHSASTANQDERSGYYVDGDGGRITTSVRLRRHRSISKDGSSPHSGRNHISNPISSSSHVEQGSAKSPSWITMETYNEIMDQGCTTPFPTISWSNLNLYVQLYFDKFHSLFPILYKRHIGLHRDGWILVLAAATVGAAYGNTLESRQHSEELHEFLHRSLEIHHNFQDGEDQMLELDSSIGQRCENSIMLTQARILNVIGMLHSGNQKLLKFAHSSRSLLTAACNRLDLLRPADHIYLDDILSDDDKQQEWLTEQTRIRTGYFIWMVDCMVAYESDFRPQMKLIDAKAPLPCSDVVWESSDLGKDLIFDSKNEPPTLCIAVEALYMEKKVLPNVSDLGRILIIHAIYHRTWGVYNYHRERLSSWTPTARIESIASIPSQAENWLPSIPAVSRWRNIACDALDILHWSANSVIAAAQGLEPPIVLHLHLSRLILLTPVIQIRRLVSSMLQKSSEQSRSSQPNPLGRKNDIETRNEIWRWISQDQYKARLSIIHAGAIFWNIRRYSYSGPIEPFTIYLATLVIWAYGTFAGVSMRRRRHIESSSGNVTTSLEVMQNEISTTNANISCPPPEYNSTTLSPGRSPSPDPSFLHLDRPIDDDLVQTYVRQGHKMTGNMGRIGDICESSAPAKILREGAKLLNMRERGNRDSSRQDDQYSAGTAVTDGRVTWGVADKFQNLLERLATVVESQDLELEH</sequence>
<keyword evidence="1" id="KW-0479">Metal-binding</keyword>
<keyword evidence="2 7" id="KW-0863">Zinc-finger</keyword>
<keyword evidence="6" id="KW-0539">Nucleus</keyword>
<feature type="region of interest" description="Disordered" evidence="8">
    <location>
        <begin position="300"/>
        <end position="393"/>
    </location>
</feature>
<evidence type="ECO:0000256" key="9">
    <source>
        <dbReference type="SAM" id="Phobius"/>
    </source>
</evidence>
<dbReference type="CDD" id="cd12148">
    <property type="entry name" value="fungal_TF_MHR"/>
    <property type="match status" value="1"/>
</dbReference>
<dbReference type="OrthoDB" id="654211at2759"/>
<feature type="domain" description="C2H2-type" evidence="11">
    <location>
        <begin position="10"/>
        <end position="37"/>
    </location>
</feature>
<dbReference type="SUPFAM" id="SSF57701">
    <property type="entry name" value="Zn2/Cys6 DNA-binding domain"/>
    <property type="match status" value="1"/>
</dbReference>
<reference evidence="12 13" key="1">
    <citation type="submission" date="2014-04" db="EMBL/GenBank/DDBJ databases">
        <authorList>
            <consortium name="DOE Joint Genome Institute"/>
            <person name="Kuo A."/>
            <person name="Martino E."/>
            <person name="Perotto S."/>
            <person name="Kohler A."/>
            <person name="Nagy L.G."/>
            <person name="Floudas D."/>
            <person name="Copeland A."/>
            <person name="Barry K.W."/>
            <person name="Cichocki N."/>
            <person name="Veneault-Fourrey C."/>
            <person name="LaButti K."/>
            <person name="Lindquist E.A."/>
            <person name="Lipzen A."/>
            <person name="Lundell T."/>
            <person name="Morin E."/>
            <person name="Murat C."/>
            <person name="Sun H."/>
            <person name="Tunlid A."/>
            <person name="Henrissat B."/>
            <person name="Grigoriev I.V."/>
            <person name="Hibbett D.S."/>
            <person name="Martin F."/>
            <person name="Nordberg H.P."/>
            <person name="Cantor M.N."/>
            <person name="Hua S.X."/>
        </authorList>
    </citation>
    <scope>NUCLEOTIDE SEQUENCE [LARGE SCALE GENOMIC DNA]</scope>
    <source>
        <strain evidence="12 13">Zn</strain>
    </source>
</reference>
<name>A0A0C3GTU3_OIDMZ</name>
<keyword evidence="4" id="KW-0805">Transcription regulation</keyword>
<dbReference type="SMART" id="SM00355">
    <property type="entry name" value="ZnF_C2H2"/>
    <property type="match status" value="2"/>
</dbReference>
<dbReference type="InParanoid" id="A0A0C3GTU3"/>
<keyword evidence="13" id="KW-1185">Reference proteome</keyword>
<dbReference type="PROSITE" id="PS50048">
    <property type="entry name" value="ZN2_CY6_FUNGAL_2"/>
    <property type="match status" value="1"/>
</dbReference>
<evidence type="ECO:0000256" key="5">
    <source>
        <dbReference type="ARBA" id="ARBA00023163"/>
    </source>
</evidence>
<dbReference type="InterPro" id="IPR036864">
    <property type="entry name" value="Zn2-C6_fun-type_DNA-bd_sf"/>
</dbReference>
<feature type="compositionally biased region" description="Polar residues" evidence="8">
    <location>
        <begin position="897"/>
        <end position="906"/>
    </location>
</feature>
<feature type="domain" description="Zn(2)-C6 fungal-type" evidence="10">
    <location>
        <begin position="78"/>
        <end position="107"/>
    </location>
</feature>
<dbReference type="SMART" id="SM00066">
    <property type="entry name" value="GAL4"/>
    <property type="match status" value="1"/>
</dbReference>
<feature type="domain" description="C2H2-type" evidence="11">
    <location>
        <begin position="38"/>
        <end position="65"/>
    </location>
</feature>
<evidence type="ECO:0000256" key="6">
    <source>
        <dbReference type="ARBA" id="ARBA00023242"/>
    </source>
</evidence>
<evidence type="ECO:0000256" key="1">
    <source>
        <dbReference type="ARBA" id="ARBA00022723"/>
    </source>
</evidence>
<dbReference type="Proteomes" id="UP000054321">
    <property type="component" value="Unassembled WGS sequence"/>
</dbReference>
<evidence type="ECO:0000259" key="11">
    <source>
        <dbReference type="PROSITE" id="PS50157"/>
    </source>
</evidence>
<dbReference type="FunFam" id="3.30.160.60:FF:002343">
    <property type="entry name" value="Zinc finger protein 33A"/>
    <property type="match status" value="1"/>
</dbReference>
<keyword evidence="9" id="KW-1133">Transmembrane helix</keyword>
<dbReference type="Pfam" id="PF00096">
    <property type="entry name" value="zf-C2H2"/>
    <property type="match status" value="1"/>
</dbReference>
<feature type="compositionally biased region" description="Polar residues" evidence="8">
    <location>
        <begin position="301"/>
        <end position="335"/>
    </location>
</feature>
<keyword evidence="9" id="KW-0812">Transmembrane</keyword>
<dbReference type="Gene3D" id="3.30.160.60">
    <property type="entry name" value="Classic Zinc Finger"/>
    <property type="match status" value="2"/>
</dbReference>
<evidence type="ECO:0008006" key="14">
    <source>
        <dbReference type="Google" id="ProtNLM"/>
    </source>
</evidence>
<protein>
    <recommendedName>
        <fullName evidence="14">C2H2-type domain-containing protein</fullName>
    </recommendedName>
</protein>
<evidence type="ECO:0000256" key="2">
    <source>
        <dbReference type="ARBA" id="ARBA00022771"/>
    </source>
</evidence>
<gene>
    <name evidence="12" type="ORF">OIDMADRAFT_180942</name>
</gene>
<dbReference type="PANTHER" id="PTHR47660">
    <property type="entry name" value="TRANSCRIPTION FACTOR WITH C2H2 AND ZN(2)-CYS(6) DNA BINDING DOMAIN (EUROFUNG)-RELATED-RELATED"/>
    <property type="match status" value="1"/>
</dbReference>
<reference evidence="13" key="2">
    <citation type="submission" date="2015-01" db="EMBL/GenBank/DDBJ databases">
        <title>Evolutionary Origins and Diversification of the Mycorrhizal Mutualists.</title>
        <authorList>
            <consortium name="DOE Joint Genome Institute"/>
            <consortium name="Mycorrhizal Genomics Consortium"/>
            <person name="Kohler A."/>
            <person name="Kuo A."/>
            <person name="Nagy L.G."/>
            <person name="Floudas D."/>
            <person name="Copeland A."/>
            <person name="Barry K.W."/>
            <person name="Cichocki N."/>
            <person name="Veneault-Fourrey C."/>
            <person name="LaButti K."/>
            <person name="Lindquist E.A."/>
            <person name="Lipzen A."/>
            <person name="Lundell T."/>
            <person name="Morin E."/>
            <person name="Murat C."/>
            <person name="Riley R."/>
            <person name="Ohm R."/>
            <person name="Sun H."/>
            <person name="Tunlid A."/>
            <person name="Henrissat B."/>
            <person name="Grigoriev I.V."/>
            <person name="Hibbett D.S."/>
            <person name="Martin F."/>
        </authorList>
    </citation>
    <scope>NUCLEOTIDE SEQUENCE [LARGE SCALE GENOMIC DNA]</scope>
    <source>
        <strain evidence="13">Zn</strain>
    </source>
</reference>
<evidence type="ECO:0000259" key="10">
    <source>
        <dbReference type="PROSITE" id="PS50048"/>
    </source>
</evidence>
<evidence type="ECO:0000256" key="7">
    <source>
        <dbReference type="PROSITE-ProRule" id="PRU00042"/>
    </source>
</evidence>
<dbReference type="EMBL" id="KN832878">
    <property type="protein sequence ID" value="KIM99490.1"/>
    <property type="molecule type" value="Genomic_DNA"/>
</dbReference>
<dbReference type="InterPro" id="IPR001138">
    <property type="entry name" value="Zn2Cys6_DnaBD"/>
</dbReference>
<dbReference type="GO" id="GO:0003677">
    <property type="term" value="F:DNA binding"/>
    <property type="evidence" value="ECO:0007669"/>
    <property type="project" value="InterPro"/>
</dbReference>
<evidence type="ECO:0000256" key="3">
    <source>
        <dbReference type="ARBA" id="ARBA00022833"/>
    </source>
</evidence>
<keyword evidence="9" id="KW-0472">Membrane</keyword>
<evidence type="ECO:0000313" key="13">
    <source>
        <dbReference type="Proteomes" id="UP000054321"/>
    </source>
</evidence>
<dbReference type="STRING" id="913774.A0A0C3GTU3"/>
<dbReference type="Pfam" id="PF04082">
    <property type="entry name" value="Fungal_trans"/>
    <property type="match status" value="1"/>
</dbReference>
<dbReference type="SUPFAM" id="SSF57667">
    <property type="entry name" value="beta-beta-alpha zinc fingers"/>
    <property type="match status" value="1"/>
</dbReference>
<proteinExistence type="predicted"/>
<dbReference type="PANTHER" id="PTHR47660:SF7">
    <property type="entry name" value="TRANSCRIPTION FACTOR WITH C2H2 AND ZN(2)-CYS(6) DNA BINDING DOMAIN (EUROFUNG)"/>
    <property type="match status" value="1"/>
</dbReference>
<feature type="compositionally biased region" description="Low complexity" evidence="8">
    <location>
        <begin position="375"/>
        <end position="386"/>
    </location>
</feature>
<dbReference type="GO" id="GO:0008270">
    <property type="term" value="F:zinc ion binding"/>
    <property type="evidence" value="ECO:0007669"/>
    <property type="project" value="UniProtKB-KW"/>
</dbReference>
<dbReference type="InterPro" id="IPR036236">
    <property type="entry name" value="Znf_C2H2_sf"/>
</dbReference>
<dbReference type="AlphaFoldDB" id="A0A0C3GTU3"/>
<keyword evidence="5" id="KW-0804">Transcription</keyword>
<dbReference type="Pfam" id="PF00172">
    <property type="entry name" value="Zn_clus"/>
    <property type="match status" value="1"/>
</dbReference>
<organism evidence="12 13">
    <name type="scientific">Oidiodendron maius (strain Zn)</name>
    <dbReference type="NCBI Taxonomy" id="913774"/>
    <lineage>
        <taxon>Eukaryota</taxon>
        <taxon>Fungi</taxon>
        <taxon>Dikarya</taxon>
        <taxon>Ascomycota</taxon>
        <taxon>Pezizomycotina</taxon>
        <taxon>Leotiomycetes</taxon>
        <taxon>Leotiomycetes incertae sedis</taxon>
        <taxon>Myxotrichaceae</taxon>
        <taxon>Oidiodendron</taxon>
    </lineage>
</organism>
<dbReference type="CDD" id="cd00067">
    <property type="entry name" value="GAL4"/>
    <property type="match status" value="1"/>
</dbReference>
<dbReference type="GO" id="GO:0000981">
    <property type="term" value="F:DNA-binding transcription factor activity, RNA polymerase II-specific"/>
    <property type="evidence" value="ECO:0007669"/>
    <property type="project" value="InterPro"/>
</dbReference>
<dbReference type="PROSITE" id="PS50157">
    <property type="entry name" value="ZINC_FINGER_C2H2_2"/>
    <property type="match status" value="2"/>
</dbReference>
<dbReference type="PROSITE" id="PS00028">
    <property type="entry name" value="ZINC_FINGER_C2H2_1"/>
    <property type="match status" value="2"/>
</dbReference>
<dbReference type="PROSITE" id="PS00463">
    <property type="entry name" value="ZN2_CY6_FUNGAL_1"/>
    <property type="match status" value="1"/>
</dbReference>
<evidence type="ECO:0000256" key="4">
    <source>
        <dbReference type="ARBA" id="ARBA00023015"/>
    </source>
</evidence>